<dbReference type="PANTHER" id="PTHR30163:SF8">
    <property type="entry name" value="LYTIC MUREIN TRANSGLYCOSYLASE"/>
    <property type="match status" value="1"/>
</dbReference>
<evidence type="ECO:0000259" key="3">
    <source>
        <dbReference type="Pfam" id="PF13406"/>
    </source>
</evidence>
<organism evidence="4 5">
    <name type="scientific">Limimaricola variabilis</name>
    <dbReference type="NCBI Taxonomy" id="1492771"/>
    <lineage>
        <taxon>Bacteria</taxon>
        <taxon>Pseudomonadati</taxon>
        <taxon>Pseudomonadota</taxon>
        <taxon>Alphaproteobacteria</taxon>
        <taxon>Rhodobacterales</taxon>
        <taxon>Paracoccaceae</taxon>
        <taxon>Limimaricola</taxon>
    </lineage>
</organism>
<sequence length="400" mass="42802">MRPKARLLAPLILAALPAYAQAQETTGPKPPCGGDFGAWVNGVKSEAAALGHAPQTVNAFFSSVRPDDAVLRADRAQGVFQRDFIDFSRRLISENRIANGRANADKYDAVFDRIEADYGVPRGVLLAFWAFETDYGAVQGDFNTANALATLAHDCRRPELFRPQLLAAIELYAQGGMDPAATTGAWAGEIGQVQMLPADILENGMDGDGDGRVDLKGSPSDALLSGGKMLSSLGWRPNEPWLQEIALPQGIDLTLTGLDHKMTVAEWKALGVTPRSGDLGADSLPASVLLPMGRGGPAFLAYPNFDVYFEWNQSLVYVTTAAYFATRLEGAPVYDAGNPAPGLSGEEMVRLQERLQARGHDVGGADGILGEKTREAVQAEQIRLGLPADAWPTRALLDAL</sequence>
<keyword evidence="1" id="KW-0732">Signal</keyword>
<proteinExistence type="predicted"/>
<feature type="domain" description="Transglycosylase SLT" evidence="3">
    <location>
        <begin position="36"/>
        <end position="325"/>
    </location>
</feature>
<dbReference type="SUPFAM" id="SSF53955">
    <property type="entry name" value="Lysozyme-like"/>
    <property type="match status" value="1"/>
</dbReference>
<reference evidence="4 5" key="1">
    <citation type="submission" date="2020-08" db="EMBL/GenBank/DDBJ databases">
        <title>Genomic Encyclopedia of Type Strains, Phase III (KMG-III): the genomes of soil and plant-associated and newly described type strains.</title>
        <authorList>
            <person name="Whitman W."/>
        </authorList>
    </citation>
    <scope>NUCLEOTIDE SEQUENCE [LARGE SCALE GENOMIC DNA]</scope>
    <source>
        <strain evidence="4 5">CECT 8572</strain>
    </source>
</reference>
<evidence type="ECO:0000256" key="1">
    <source>
        <dbReference type="SAM" id="SignalP"/>
    </source>
</evidence>
<gene>
    <name evidence="4" type="ORF">FHS00_001113</name>
</gene>
<name>A0ABR6HMA1_9RHOB</name>
<dbReference type="PANTHER" id="PTHR30163">
    <property type="entry name" value="MEMBRANE-BOUND LYTIC MUREIN TRANSGLYCOSYLASE B"/>
    <property type="match status" value="1"/>
</dbReference>
<dbReference type="InterPro" id="IPR036366">
    <property type="entry name" value="PGBDSf"/>
</dbReference>
<accession>A0ABR6HMA1</accession>
<keyword evidence="5" id="KW-1185">Reference proteome</keyword>
<dbReference type="EMBL" id="JACIBX010000002">
    <property type="protein sequence ID" value="MBB3711551.1"/>
    <property type="molecule type" value="Genomic_DNA"/>
</dbReference>
<dbReference type="Gene3D" id="1.10.8.350">
    <property type="entry name" value="Bacterial muramidase"/>
    <property type="match status" value="1"/>
</dbReference>
<dbReference type="InterPro" id="IPR031304">
    <property type="entry name" value="SLT_2"/>
</dbReference>
<dbReference type="Proteomes" id="UP000576152">
    <property type="component" value="Unassembled WGS sequence"/>
</dbReference>
<protein>
    <submittedName>
        <fullName evidence="4">Lytic murein transglycosylase</fullName>
    </submittedName>
</protein>
<evidence type="ECO:0000313" key="4">
    <source>
        <dbReference type="EMBL" id="MBB3711551.1"/>
    </source>
</evidence>
<dbReference type="InterPro" id="IPR011970">
    <property type="entry name" value="MltB_2"/>
</dbReference>
<dbReference type="Gene3D" id="1.10.530.10">
    <property type="match status" value="1"/>
</dbReference>
<dbReference type="SUPFAM" id="SSF47090">
    <property type="entry name" value="PGBD-like"/>
    <property type="match status" value="1"/>
</dbReference>
<dbReference type="NCBIfam" id="TIGR02283">
    <property type="entry name" value="MltB_2"/>
    <property type="match status" value="1"/>
</dbReference>
<dbReference type="InterPro" id="IPR023346">
    <property type="entry name" value="Lysozyme-like_dom_sf"/>
</dbReference>
<evidence type="ECO:0000313" key="5">
    <source>
        <dbReference type="Proteomes" id="UP000576152"/>
    </source>
</evidence>
<feature type="chain" id="PRO_5046775229" evidence="1">
    <location>
        <begin position="23"/>
        <end position="400"/>
    </location>
</feature>
<dbReference type="InterPro" id="IPR036365">
    <property type="entry name" value="PGBD-like_sf"/>
</dbReference>
<dbReference type="Pfam" id="PF01471">
    <property type="entry name" value="PG_binding_1"/>
    <property type="match status" value="1"/>
</dbReference>
<feature type="domain" description="Peptidoglycan binding-like" evidence="2">
    <location>
        <begin position="344"/>
        <end position="400"/>
    </location>
</feature>
<dbReference type="Gene3D" id="1.10.101.10">
    <property type="entry name" value="PGBD-like superfamily/PGBD"/>
    <property type="match status" value="1"/>
</dbReference>
<dbReference type="RefSeq" id="WP_183470628.1">
    <property type="nucleotide sequence ID" value="NZ_JACIBX010000002.1"/>
</dbReference>
<feature type="signal peptide" evidence="1">
    <location>
        <begin position="1"/>
        <end position="22"/>
    </location>
</feature>
<comment type="caution">
    <text evidence="4">The sequence shown here is derived from an EMBL/GenBank/DDBJ whole genome shotgun (WGS) entry which is preliminary data.</text>
</comment>
<dbReference type="InterPro" id="IPR043426">
    <property type="entry name" value="MltB-like"/>
</dbReference>
<dbReference type="Pfam" id="PF13406">
    <property type="entry name" value="SLT_2"/>
    <property type="match status" value="1"/>
</dbReference>
<evidence type="ECO:0000259" key="2">
    <source>
        <dbReference type="Pfam" id="PF01471"/>
    </source>
</evidence>
<dbReference type="InterPro" id="IPR002477">
    <property type="entry name" value="Peptidoglycan-bd-like"/>
</dbReference>